<protein>
    <submittedName>
        <fullName evidence="2">Pfs domain-containing protein</fullName>
    </submittedName>
</protein>
<dbReference type="InterPro" id="IPR027417">
    <property type="entry name" value="P-loop_NTPase"/>
</dbReference>
<reference evidence="2 3" key="1">
    <citation type="submission" date="2020-05" db="EMBL/GenBank/DDBJ databases">
        <title>Identification and distribution of gene clusters putatively required for synthesis of sphingolipid metabolism inhibitors in phylogenetically diverse species of the filamentous fungus Fusarium.</title>
        <authorList>
            <person name="Kim H.-S."/>
            <person name="Busman M."/>
            <person name="Brown D.W."/>
            <person name="Divon H."/>
            <person name="Uhlig S."/>
            <person name="Proctor R.H."/>
        </authorList>
    </citation>
    <scope>NUCLEOTIDE SEQUENCE [LARGE SCALE GENOMIC DNA]</scope>
    <source>
        <strain evidence="2 3">NRRL 20693</strain>
    </source>
</reference>
<dbReference type="PANTHER" id="PTHR35205">
    <property type="entry name" value="NB-ARC AND TPR DOMAIN PROTEIN"/>
    <property type="match status" value="1"/>
</dbReference>
<dbReference type="SMART" id="SM00028">
    <property type="entry name" value="TPR"/>
    <property type="match status" value="2"/>
</dbReference>
<dbReference type="SUPFAM" id="SSF48452">
    <property type="entry name" value="TPR-like"/>
    <property type="match status" value="1"/>
</dbReference>
<evidence type="ECO:0000313" key="3">
    <source>
        <dbReference type="Proteomes" id="UP000567885"/>
    </source>
</evidence>
<keyword evidence="3" id="KW-1185">Reference proteome</keyword>
<proteinExistence type="predicted"/>
<dbReference type="Gene3D" id="1.25.40.10">
    <property type="entry name" value="Tetratricopeptide repeat domain"/>
    <property type="match status" value="1"/>
</dbReference>
<dbReference type="EMBL" id="JAAGWQ010000299">
    <property type="protein sequence ID" value="KAF5657124.1"/>
    <property type="molecule type" value="Genomic_DNA"/>
</dbReference>
<feature type="domain" description="DUF7779" evidence="1">
    <location>
        <begin position="517"/>
        <end position="612"/>
    </location>
</feature>
<organism evidence="2 3">
    <name type="scientific">Fusarium heterosporum</name>
    <dbReference type="NCBI Taxonomy" id="42747"/>
    <lineage>
        <taxon>Eukaryota</taxon>
        <taxon>Fungi</taxon>
        <taxon>Dikarya</taxon>
        <taxon>Ascomycota</taxon>
        <taxon>Pezizomycotina</taxon>
        <taxon>Sordariomycetes</taxon>
        <taxon>Hypocreomycetidae</taxon>
        <taxon>Hypocreales</taxon>
        <taxon>Nectriaceae</taxon>
        <taxon>Fusarium</taxon>
        <taxon>Fusarium heterosporum species complex</taxon>
    </lineage>
</organism>
<dbReference type="AlphaFoldDB" id="A0A8H5WGD2"/>
<sequence length="1009" mass="114191">MDTLLCCLRSPKGRLKDPSKLFSISHPIGRDSTDSLAPKKEGTVDLLEDEGEDYQNDEWKLVLSEKTQALQNVGIRLAPNIVPEQGSFLLADHIGETSPQKFVQSLTVLYTDSGHSVLRYASFWDDLRVLFEDVVRSLPRFHGYIQVLRTPRLHAALRGVYSTFLDLCIMTLDCLSTDKCYMVMRVQWSSFALQFKDTAALLAKLNEDFEKEAHFAHIQKEDQRHNQLMGALLPLVRSGRLQSNVSISRNTRFMGRDDTLALIHSTLESAFAVDQKSRSFRSCLLHAVGGMGKTETALEYTYRFSQYYGYIIWLRSQTKASIYESFIDAVIKLGIVTDSKLSPTRIKDEALRWFQTTGKRSPKPSNMALTSSAEERWLLVYDNAEDHAVLQEYWPVGCLGGAAIITSQDPAFNHVVSRSVQLQPLTATEGSKLIQNYLRRGDSEQQSAEQLSTTLGGMPLAIVHFTGYISRSQCPIEHITANLDHRLKSSKIFKMKGNITSAARKYEHTLSTVWDLAFRRLSDDARLLLEYIAFLDPDDIPVDIFIGTSDSLVENASRATNHWAYWDRDRFNEAVSILLERNLVHRTVMEGSDSLRTHRALQMCILQELDEDLPERTLRFNEVVSILRKAIPVFNIVKRSDSSQFPRFAKYTPQTSALLKVFQSSEPAIPGSLDFASVLNDVCYYLYNQSDSALAFGFAETGDRVCSDFPDETDSQNMRSDFLSIMGMIVYEKGVSGRQKGLSYMRNVVDLRKKALDGIPRGDWTELQTVNFARAHADLGCVLCQCNEFDEAAPLFQICVDIYTNIQNENRLALILSNQVLVFSTSQNVSDTREKGRLAVNKIESLLDPDNPLIFLIKYHVSQAYFTIGDVHDALALILPVFQHRANKLGRSHHLTLASQYFLAVLYQNLGDLVKAESNLREALEHGHQTDVWREDDIVRVKFRLSIVLRAQQKNVDAEEISSEIASHVKSLRTTTAEFTDADDMALLDWQVNLDHFRTAGIWSNGSAW</sequence>
<dbReference type="InterPro" id="IPR011990">
    <property type="entry name" value="TPR-like_helical_dom_sf"/>
</dbReference>
<comment type="caution">
    <text evidence="2">The sequence shown here is derived from an EMBL/GenBank/DDBJ whole genome shotgun (WGS) entry which is preliminary data.</text>
</comment>
<gene>
    <name evidence="2" type="ORF">FHETE_10574</name>
</gene>
<dbReference type="OrthoDB" id="6161812at2759"/>
<name>A0A8H5WGD2_FUSHE</name>
<dbReference type="Gene3D" id="3.40.50.300">
    <property type="entry name" value="P-loop containing nucleotide triphosphate hydrolases"/>
    <property type="match status" value="1"/>
</dbReference>
<dbReference type="Proteomes" id="UP000567885">
    <property type="component" value="Unassembled WGS sequence"/>
</dbReference>
<evidence type="ECO:0000313" key="2">
    <source>
        <dbReference type="EMBL" id="KAF5657124.1"/>
    </source>
</evidence>
<dbReference type="InterPro" id="IPR019734">
    <property type="entry name" value="TPR_rpt"/>
</dbReference>
<dbReference type="InterPro" id="IPR056681">
    <property type="entry name" value="DUF7779"/>
</dbReference>
<dbReference type="Pfam" id="PF25000">
    <property type="entry name" value="DUF7779"/>
    <property type="match status" value="1"/>
</dbReference>
<dbReference type="PANTHER" id="PTHR35205:SF1">
    <property type="entry name" value="ZU5 DOMAIN-CONTAINING PROTEIN"/>
    <property type="match status" value="1"/>
</dbReference>
<dbReference type="SUPFAM" id="SSF52540">
    <property type="entry name" value="P-loop containing nucleoside triphosphate hydrolases"/>
    <property type="match status" value="1"/>
</dbReference>
<evidence type="ECO:0000259" key="1">
    <source>
        <dbReference type="Pfam" id="PF25000"/>
    </source>
</evidence>
<accession>A0A8H5WGD2</accession>